<dbReference type="Gene3D" id="2.170.130.10">
    <property type="entry name" value="TonB-dependent receptor, plug domain"/>
    <property type="match status" value="1"/>
</dbReference>
<dbReference type="InterPro" id="IPR039426">
    <property type="entry name" value="TonB-dep_rcpt-like"/>
</dbReference>
<dbReference type="InterPro" id="IPR023996">
    <property type="entry name" value="TonB-dep_OMP_SusC/RagA"/>
</dbReference>
<evidence type="ECO:0000256" key="8">
    <source>
        <dbReference type="SAM" id="MobiDB-lite"/>
    </source>
</evidence>
<keyword evidence="5 7" id="KW-0472">Membrane</keyword>
<evidence type="ECO:0000256" key="7">
    <source>
        <dbReference type="PROSITE-ProRule" id="PRU01360"/>
    </source>
</evidence>
<dbReference type="Pfam" id="PF07715">
    <property type="entry name" value="Plug"/>
    <property type="match status" value="1"/>
</dbReference>
<evidence type="ECO:0000256" key="3">
    <source>
        <dbReference type="ARBA" id="ARBA00022452"/>
    </source>
</evidence>
<keyword evidence="2 7" id="KW-0813">Transport</keyword>
<keyword evidence="4 7" id="KW-0812">Transmembrane</keyword>
<keyword evidence="6 7" id="KW-0998">Cell outer membrane</keyword>
<dbReference type="NCBIfam" id="TIGR04057">
    <property type="entry name" value="SusC_RagA_signa"/>
    <property type="match status" value="1"/>
</dbReference>
<dbReference type="SUPFAM" id="SSF49464">
    <property type="entry name" value="Carboxypeptidase regulatory domain-like"/>
    <property type="match status" value="1"/>
</dbReference>
<evidence type="ECO:0000256" key="9">
    <source>
        <dbReference type="SAM" id="SignalP"/>
    </source>
</evidence>
<dbReference type="EMBL" id="REFH01000014">
    <property type="protein sequence ID" value="RMA71635.1"/>
    <property type="molecule type" value="Genomic_DNA"/>
</dbReference>
<dbReference type="GO" id="GO:0009279">
    <property type="term" value="C:cell outer membrane"/>
    <property type="evidence" value="ECO:0007669"/>
    <property type="project" value="UniProtKB-SubCell"/>
</dbReference>
<proteinExistence type="inferred from homology"/>
<name>A0A3L9ZMG8_9FLAO</name>
<dbReference type="NCBIfam" id="TIGR04056">
    <property type="entry name" value="OMP_RagA_SusC"/>
    <property type="match status" value="1"/>
</dbReference>
<evidence type="ECO:0000256" key="5">
    <source>
        <dbReference type="ARBA" id="ARBA00023136"/>
    </source>
</evidence>
<evidence type="ECO:0000256" key="2">
    <source>
        <dbReference type="ARBA" id="ARBA00022448"/>
    </source>
</evidence>
<accession>A0A3L9ZMG8</accession>
<dbReference type="AlphaFoldDB" id="A0A3L9ZMG8"/>
<dbReference type="FunFam" id="2.170.130.10:FF:000008">
    <property type="entry name" value="SusC/RagA family TonB-linked outer membrane protein"/>
    <property type="match status" value="1"/>
</dbReference>
<dbReference type="InterPro" id="IPR023997">
    <property type="entry name" value="TonB-dep_OMP_SusC/RagA_CS"/>
</dbReference>
<evidence type="ECO:0000256" key="4">
    <source>
        <dbReference type="ARBA" id="ARBA00022692"/>
    </source>
</evidence>
<keyword evidence="3 7" id="KW-1134">Transmembrane beta strand</keyword>
<comment type="caution">
    <text evidence="11">The sequence shown here is derived from an EMBL/GenBank/DDBJ whole genome shotgun (WGS) entry which is preliminary data.</text>
</comment>
<feature type="signal peptide" evidence="9">
    <location>
        <begin position="1"/>
        <end position="36"/>
    </location>
</feature>
<evidence type="ECO:0000259" key="10">
    <source>
        <dbReference type="Pfam" id="PF07715"/>
    </source>
</evidence>
<dbReference type="Proteomes" id="UP000280368">
    <property type="component" value="Unassembled WGS sequence"/>
</dbReference>
<dbReference type="PROSITE" id="PS52016">
    <property type="entry name" value="TONB_DEPENDENT_REC_3"/>
    <property type="match status" value="1"/>
</dbReference>
<evidence type="ECO:0000256" key="6">
    <source>
        <dbReference type="ARBA" id="ARBA00023237"/>
    </source>
</evidence>
<protein>
    <submittedName>
        <fullName evidence="11">TonB-linked SusC/RagA family outer membrane protein</fullName>
    </submittedName>
</protein>
<keyword evidence="12" id="KW-1185">Reference proteome</keyword>
<evidence type="ECO:0000313" key="11">
    <source>
        <dbReference type="EMBL" id="RMA71635.1"/>
    </source>
</evidence>
<keyword evidence="9" id="KW-0732">Signal</keyword>
<dbReference type="InterPro" id="IPR008969">
    <property type="entry name" value="CarboxyPept-like_regulatory"/>
</dbReference>
<dbReference type="InterPro" id="IPR036942">
    <property type="entry name" value="Beta-barrel_TonB_sf"/>
</dbReference>
<feature type="region of interest" description="Disordered" evidence="8">
    <location>
        <begin position="484"/>
        <end position="513"/>
    </location>
</feature>
<comment type="subcellular location">
    <subcellularLocation>
        <location evidence="1 7">Cell outer membrane</location>
        <topology evidence="1 7">Multi-pass membrane protein</topology>
    </subcellularLocation>
</comment>
<dbReference type="Gene3D" id="2.60.40.1120">
    <property type="entry name" value="Carboxypeptidase-like, regulatory domain"/>
    <property type="match status" value="1"/>
</dbReference>
<feature type="compositionally biased region" description="Polar residues" evidence="8">
    <location>
        <begin position="484"/>
        <end position="497"/>
    </location>
</feature>
<dbReference type="SUPFAM" id="SSF56935">
    <property type="entry name" value="Porins"/>
    <property type="match status" value="1"/>
</dbReference>
<sequence>MFMKKNSKLKSQSTISVFKCFIIGVLLSLAPAYAQAQSKTISGVVTDDQRETLPGVTVSIKGSKTATQTDAKGEFRISATAKDQLVFSYVGFETTTMTVGTKSVINVSLNSKMSDLDEVVVIGYGTSKRKDLTGAVATVSVADLNKAPVRSFDEALAGRVAGVQVTSSDGRPGSGVNIVIRGNNSVTQSSSPLYVVDGFLLEDQNNNTINPADIASIDILKDASATAIYGARGANGVIVITTKKGKEGKPVFSFSSSTGVQENINPIALMNPYEFVKYQLELTPGATGTPRTPTEIYLAGGKTLDYYKTEKGIDWQDKTQRVAVVTNNNLSVSGGTKKLKYVFSGSTIDQDGILLNSNYKRYQGRTVLDYKITEKLKVGVNANYSYLRQSGLNPVVSESGSSTSNVMVAVWGARPVLTDPSQEDSFIDPDIDPLNDYRVNPVINLQNTYRVNNTKNFSANSYVEYLITKDLKLRTTFGITENRATQNSFDNSQTQYGNPAGSNGGPRGSINNISSSNWLNENTLTWNKKISKKAKIDVLGGFTAQKFDIWTDGVAASRLPNEDLGLGGLSQGVQQRVDSTASVWTMSSFLGRVNYNYDSRYQLTASFRADGSSKFPSKNHWGYFPSGAAAWTFKNEKFLKKSTVLSEGKLRVSYGVTGNNRVGNFDYLTRYFNPIGSSYVFNNAYVAGVVATNLGNSELKWESTEQVDAGLDIGFFKQRITFSADVYKKLTKDLLLQTQLAPSSGFGTATKNVGSVENKGLELSLTTKNIQTKDFSWTSSANISFNKNKVVALGDDGSAIQRSIPWDQSWRNTTAYITRVGDPLGLMYGYESLGTYKYEDFNLNTTTNVYTLKPDVAANGNARGAIQPGDAKYKDQNGDLAITTSDYTIIGRGQPIHTGGFSNNFTYKGFDLNVFLQWSYGNDILNANKLIFEGNSRNQGYLNQYASYNDRWSADNPTSDIPRARGYTGAIGGYSSAIVEDGSFLRLKTVSLGYNFESEFTKRLRLKSMRFYVSGQNLITWTKYSGSDPEVNSYNSALTSGFDFSSYPRARTIVFGTNISF</sequence>
<gene>
    <name evidence="11" type="ORF">BC961_3024</name>
</gene>
<comment type="similarity">
    <text evidence="7">Belongs to the TonB-dependent receptor family.</text>
</comment>
<evidence type="ECO:0000313" key="12">
    <source>
        <dbReference type="Proteomes" id="UP000280368"/>
    </source>
</evidence>
<feature type="chain" id="PRO_5018110612" evidence="9">
    <location>
        <begin position="37"/>
        <end position="1061"/>
    </location>
</feature>
<evidence type="ECO:0000256" key="1">
    <source>
        <dbReference type="ARBA" id="ARBA00004571"/>
    </source>
</evidence>
<dbReference type="InterPro" id="IPR037066">
    <property type="entry name" value="Plug_dom_sf"/>
</dbReference>
<reference evidence="11 12" key="1">
    <citation type="submission" date="2018-10" db="EMBL/GenBank/DDBJ databases">
        <title>Genomic Encyclopedia of Archaeal and Bacterial Type Strains, Phase II (KMG-II): from individual species to whole genera.</title>
        <authorList>
            <person name="Goeker M."/>
        </authorList>
    </citation>
    <scope>NUCLEOTIDE SEQUENCE [LARGE SCALE GENOMIC DNA]</scope>
    <source>
        <strain evidence="11 12">DSM 19727</strain>
    </source>
</reference>
<dbReference type="Pfam" id="PF13715">
    <property type="entry name" value="CarbopepD_reg_2"/>
    <property type="match status" value="1"/>
</dbReference>
<dbReference type="InterPro" id="IPR012910">
    <property type="entry name" value="Plug_dom"/>
</dbReference>
<feature type="domain" description="TonB-dependent receptor plug" evidence="10">
    <location>
        <begin position="129"/>
        <end position="237"/>
    </location>
</feature>
<organism evidence="11 12">
    <name type="scientific">Flavobacterium weaverense</name>
    <dbReference type="NCBI Taxonomy" id="271156"/>
    <lineage>
        <taxon>Bacteria</taxon>
        <taxon>Pseudomonadati</taxon>
        <taxon>Bacteroidota</taxon>
        <taxon>Flavobacteriia</taxon>
        <taxon>Flavobacteriales</taxon>
        <taxon>Flavobacteriaceae</taxon>
        <taxon>Flavobacterium</taxon>
    </lineage>
</organism>
<dbReference type="Gene3D" id="2.40.170.20">
    <property type="entry name" value="TonB-dependent receptor, beta-barrel domain"/>
    <property type="match status" value="1"/>
</dbReference>